<evidence type="ECO:0000256" key="8">
    <source>
        <dbReference type="ARBA" id="ARBA00023014"/>
    </source>
</evidence>
<dbReference type="GO" id="GO:0006270">
    <property type="term" value="P:DNA replication initiation"/>
    <property type="evidence" value="ECO:0007669"/>
    <property type="project" value="TreeGrafter"/>
</dbReference>
<dbReference type="InterPro" id="IPR058560">
    <property type="entry name" value="DNA_primase_C"/>
</dbReference>
<dbReference type="Gene3D" id="1.20.930.80">
    <property type="match status" value="1"/>
</dbReference>
<dbReference type="CDD" id="cd07322">
    <property type="entry name" value="PriL_PriS_Eukaryotic"/>
    <property type="match status" value="1"/>
</dbReference>
<protein>
    <recommendedName>
        <fullName evidence="2 10">DNA primase large subunit</fullName>
    </recommendedName>
</protein>
<organism evidence="13">
    <name type="scientific">Melanaphis sacchari</name>
    <dbReference type="NCBI Taxonomy" id="742174"/>
    <lineage>
        <taxon>Eukaryota</taxon>
        <taxon>Metazoa</taxon>
        <taxon>Ecdysozoa</taxon>
        <taxon>Arthropoda</taxon>
        <taxon>Hexapoda</taxon>
        <taxon>Insecta</taxon>
        <taxon>Pterygota</taxon>
        <taxon>Neoptera</taxon>
        <taxon>Paraneoptera</taxon>
        <taxon>Hemiptera</taxon>
        <taxon>Sternorrhyncha</taxon>
        <taxon>Aphidomorpha</taxon>
        <taxon>Aphidoidea</taxon>
        <taxon>Aphididae</taxon>
        <taxon>Aphidini</taxon>
        <taxon>Melanaphis</taxon>
    </lineage>
</organism>
<dbReference type="GO" id="GO:0003677">
    <property type="term" value="F:DNA binding"/>
    <property type="evidence" value="ECO:0007669"/>
    <property type="project" value="UniProtKB-UniRule"/>
</dbReference>
<evidence type="ECO:0000259" key="12">
    <source>
        <dbReference type="Pfam" id="PF04104"/>
    </source>
</evidence>
<evidence type="ECO:0000256" key="2">
    <source>
        <dbReference type="ARBA" id="ARBA00019038"/>
    </source>
</evidence>
<evidence type="ECO:0000256" key="7">
    <source>
        <dbReference type="ARBA" id="ARBA00023004"/>
    </source>
</evidence>
<feature type="binding site" evidence="11">
    <location>
        <position position="384"/>
    </location>
    <ligand>
        <name>[4Fe-4S] cluster</name>
        <dbReference type="ChEBI" id="CHEBI:49883"/>
    </ligand>
</feature>
<reference evidence="13" key="1">
    <citation type="submission" date="2017-10" db="EMBL/GenBank/DDBJ databases">
        <title>Transcriptome Assembly of Sugarcane Aphid Adults.</title>
        <authorList>
            <person name="Scully E.D."/>
            <person name="Palmer N.A."/>
            <person name="Geib S.M."/>
            <person name="Sarath G."/>
            <person name="Sattler S.E."/>
        </authorList>
    </citation>
    <scope>NUCLEOTIDE SEQUENCE</scope>
    <source>
        <tissue evidence="13">Whole body</tissue>
    </source>
</reference>
<accession>A0A2H8TQS8</accession>
<dbReference type="Pfam" id="PF04104">
    <property type="entry name" value="DNA_primase_lrg"/>
    <property type="match status" value="1"/>
</dbReference>
<dbReference type="EMBL" id="GFXV01004436">
    <property type="protein sequence ID" value="MBW16241.1"/>
    <property type="molecule type" value="Transcribed_RNA"/>
</dbReference>
<evidence type="ECO:0000256" key="1">
    <source>
        <dbReference type="ARBA" id="ARBA00010564"/>
    </source>
</evidence>
<comment type="cofactor">
    <cofactor evidence="10">
        <name>[4Fe-4S] cluster</name>
        <dbReference type="ChEBI" id="CHEBI:49883"/>
    </cofactor>
    <text evidence="10">Binds 1 [4Fe-4S] cluster.</text>
</comment>
<sequence>MNFTPSRKNVALEGLKKASCDHDLQLYREVPDININLDEFEEWAVERLKVLQILEQLSLKGNTNNYEDFTKSVVQEIKKEGLKHMYKLIKGGIYKDYNENCDARKRDLCSHFILRLIYCKTDELRKWFINREIELFKLRWSLLSKGDKLKFLSTNNTNYSAVSEEEHQMMVDNMGSFATAGNNNEYFKVRWTQVLDLVRNRKVYLCDGFAYVIQTDVISGVCQTFRSELSQELVKCFQKFSVISEDERFGAFIKYLHQSYMGKNYSVTENTSSLSINTIDHSSKSFPLCMKRLHVVLRTEHHLKHQARQQYGLFLKGAGLPLEQALILWRSEFTKKMDADKFDKQYSYNIRHNYGKEGKKVNYTPYSCMKIIMGAVSLDEYHGCPYKHTSSQALKQLLEASNIPTQSVQEILNLSQNGHYQIACTKYFEAFNGAPPSCTAINHPNQFFEESQKLKGINNGFYNDSHMNDSSVIDDIDNTEFDQTIVDFVDKMDCD</sequence>
<keyword evidence="9 10" id="KW-0238">DNA-binding</keyword>
<evidence type="ECO:0000256" key="4">
    <source>
        <dbReference type="ARBA" id="ARBA00022515"/>
    </source>
</evidence>
<feature type="binding site" evidence="11">
    <location>
        <position position="289"/>
    </location>
    <ligand>
        <name>[4Fe-4S] cluster</name>
        <dbReference type="ChEBI" id="CHEBI:49883"/>
    </ligand>
</feature>
<dbReference type="OrthoDB" id="421393at2759"/>
<name>A0A2H8TQS8_9HEMI</name>
<evidence type="ECO:0000256" key="9">
    <source>
        <dbReference type="ARBA" id="ARBA00023125"/>
    </source>
</evidence>
<keyword evidence="6 10" id="KW-0479">Metal-binding</keyword>
<dbReference type="GO" id="GO:0005658">
    <property type="term" value="C:alpha DNA polymerase:primase complex"/>
    <property type="evidence" value="ECO:0007669"/>
    <property type="project" value="TreeGrafter"/>
</dbReference>
<feature type="domain" description="DNA primase large subunit C-terminal" evidence="12">
    <location>
        <begin position="282"/>
        <end position="448"/>
    </location>
</feature>
<dbReference type="PIRSF" id="PIRSF009449">
    <property type="entry name" value="DNA_primase_large_subunit"/>
    <property type="match status" value="1"/>
</dbReference>
<evidence type="ECO:0000256" key="3">
    <source>
        <dbReference type="ARBA" id="ARBA00022485"/>
    </source>
</evidence>
<dbReference type="EMBL" id="GFXV01007891">
    <property type="protein sequence ID" value="MBW19696.1"/>
    <property type="molecule type" value="Transcribed_RNA"/>
</dbReference>
<evidence type="ECO:0000313" key="13">
    <source>
        <dbReference type="EMBL" id="MBW16241.1"/>
    </source>
</evidence>
<keyword evidence="3 10" id="KW-0004">4Fe-4S</keyword>
<dbReference type="InterPro" id="IPR016558">
    <property type="entry name" value="DNA_primase_lsu_euk"/>
</dbReference>
<comment type="function">
    <text evidence="10">DNA primase is the polymerase that synthesizes small RNA primers for the Okazaki fragments made during discontinuous DNA replication.</text>
</comment>
<evidence type="ECO:0000256" key="6">
    <source>
        <dbReference type="ARBA" id="ARBA00022723"/>
    </source>
</evidence>
<keyword evidence="5 10" id="KW-0235">DNA replication</keyword>
<comment type="similarity">
    <text evidence="1 10">Belongs to the eukaryotic-type primase large subunit family.</text>
</comment>
<keyword evidence="4 10" id="KW-0639">Primosome</keyword>
<evidence type="ECO:0000256" key="5">
    <source>
        <dbReference type="ARBA" id="ARBA00022705"/>
    </source>
</evidence>
<feature type="binding site" evidence="11">
    <location>
        <position position="368"/>
    </location>
    <ligand>
        <name>[4Fe-4S] cluster</name>
        <dbReference type="ChEBI" id="CHEBI:49883"/>
    </ligand>
</feature>
<keyword evidence="7 10" id="KW-0408">Iron</keyword>
<evidence type="ECO:0000256" key="11">
    <source>
        <dbReference type="PIRSR" id="PIRSR009449-1"/>
    </source>
</evidence>
<dbReference type="Pfam" id="PF26466">
    <property type="entry name" value="DNA_primase_lrg_N"/>
    <property type="match status" value="1"/>
</dbReference>
<proteinExistence type="inferred from homology"/>
<keyword evidence="8 10" id="KW-0411">Iron-sulfur</keyword>
<dbReference type="AlphaFoldDB" id="A0A2H8TQS8"/>
<feature type="binding site" evidence="11">
    <location>
        <position position="424"/>
    </location>
    <ligand>
        <name>[4Fe-4S] cluster</name>
        <dbReference type="ChEBI" id="CHEBI:49883"/>
    </ligand>
</feature>
<gene>
    <name evidence="13" type="primary">Prim2_0</name>
    <name evidence="14" type="synonym">Prim2_1</name>
</gene>
<evidence type="ECO:0000256" key="10">
    <source>
        <dbReference type="PIRNR" id="PIRNR009449"/>
    </source>
</evidence>
<dbReference type="GO" id="GO:0051539">
    <property type="term" value="F:4 iron, 4 sulfur cluster binding"/>
    <property type="evidence" value="ECO:0007669"/>
    <property type="project" value="UniProtKB-UniRule"/>
</dbReference>
<dbReference type="PANTHER" id="PTHR10537:SF3">
    <property type="entry name" value="DNA PRIMASE LARGE SUBUNIT"/>
    <property type="match status" value="1"/>
</dbReference>
<dbReference type="InterPro" id="IPR007238">
    <property type="entry name" value="DNA_primase_lsu_euk/arc"/>
</dbReference>
<evidence type="ECO:0000313" key="14">
    <source>
        <dbReference type="EMBL" id="MBW19696.1"/>
    </source>
</evidence>
<dbReference type="GO" id="GO:0006269">
    <property type="term" value="P:DNA replication, synthesis of primer"/>
    <property type="evidence" value="ECO:0007669"/>
    <property type="project" value="UniProtKB-KW"/>
</dbReference>
<dbReference type="PANTHER" id="PTHR10537">
    <property type="entry name" value="DNA PRIMASE LARGE SUBUNIT"/>
    <property type="match status" value="1"/>
</dbReference>
<dbReference type="GO" id="GO:0046872">
    <property type="term" value="F:metal ion binding"/>
    <property type="evidence" value="ECO:0007669"/>
    <property type="project" value="UniProtKB-UniRule"/>
</dbReference>